<dbReference type="PROSITE" id="PS50108">
    <property type="entry name" value="CRIB"/>
    <property type="match status" value="1"/>
</dbReference>
<evidence type="ECO:0000313" key="4">
    <source>
        <dbReference type="Proteomes" id="UP001151287"/>
    </source>
</evidence>
<reference evidence="3" key="1">
    <citation type="journal article" date="2022" name="Cell">
        <title>Repeat-based holocentromeres influence genome architecture and karyotype evolution.</title>
        <authorList>
            <person name="Hofstatter P.G."/>
            <person name="Thangavel G."/>
            <person name="Lux T."/>
            <person name="Neumann P."/>
            <person name="Vondrak T."/>
            <person name="Novak P."/>
            <person name="Zhang M."/>
            <person name="Costa L."/>
            <person name="Castellani M."/>
            <person name="Scott A."/>
            <person name="Toegelov H."/>
            <person name="Fuchs J."/>
            <person name="Mata-Sucre Y."/>
            <person name="Dias Y."/>
            <person name="Vanzela A.L.L."/>
            <person name="Huettel B."/>
            <person name="Almeida C.C.S."/>
            <person name="Simkova H."/>
            <person name="Souza G."/>
            <person name="Pedrosa-Harand A."/>
            <person name="Macas J."/>
            <person name="Mayer K.F.X."/>
            <person name="Houben A."/>
            <person name="Marques A."/>
        </authorList>
    </citation>
    <scope>NUCLEOTIDE SEQUENCE</scope>
    <source>
        <strain evidence="3">RhyBre1mFocal</strain>
    </source>
</reference>
<dbReference type="OrthoDB" id="4206278at2759"/>
<sequence>MPMMKKGFLRPLRYLSQIFVVTEGRETELQIGYPTDVRHVGHIGLDSTEEKPSWMKEYHSAPLPTGTDGSDSPAGNIWASADMAFVGGFEESRFSARTSSASVGRTMTGSPYMSPETSPFGQHEKVESLGIAKKGRKYKKKEGVNAPTDPVSGQELPAVPKKSRRRKQKESEANQCAVGPSRLKECSTDATTGKEIHQMLQPQPMKPLVISS</sequence>
<feature type="compositionally biased region" description="Polar residues" evidence="1">
    <location>
        <begin position="100"/>
        <end position="120"/>
    </location>
</feature>
<proteinExistence type="predicted"/>
<organism evidence="3 4">
    <name type="scientific">Rhynchospora breviuscula</name>
    <dbReference type="NCBI Taxonomy" id="2022672"/>
    <lineage>
        <taxon>Eukaryota</taxon>
        <taxon>Viridiplantae</taxon>
        <taxon>Streptophyta</taxon>
        <taxon>Embryophyta</taxon>
        <taxon>Tracheophyta</taxon>
        <taxon>Spermatophyta</taxon>
        <taxon>Magnoliopsida</taxon>
        <taxon>Liliopsida</taxon>
        <taxon>Poales</taxon>
        <taxon>Cyperaceae</taxon>
        <taxon>Cyperoideae</taxon>
        <taxon>Rhynchosporeae</taxon>
        <taxon>Rhynchospora</taxon>
    </lineage>
</organism>
<keyword evidence="4" id="KW-1185">Reference proteome</keyword>
<dbReference type="InterPro" id="IPR000095">
    <property type="entry name" value="CRIB_dom"/>
</dbReference>
<accession>A0A9Q0HQB4</accession>
<evidence type="ECO:0000256" key="1">
    <source>
        <dbReference type="SAM" id="MobiDB-lite"/>
    </source>
</evidence>
<dbReference type="EMBL" id="JAMQYH010000003">
    <property type="protein sequence ID" value="KAJ1694033.1"/>
    <property type="molecule type" value="Genomic_DNA"/>
</dbReference>
<evidence type="ECO:0000259" key="2">
    <source>
        <dbReference type="PROSITE" id="PS50108"/>
    </source>
</evidence>
<dbReference type="Proteomes" id="UP001151287">
    <property type="component" value="Unassembled WGS sequence"/>
</dbReference>
<feature type="domain" description="CRIB" evidence="2">
    <location>
        <begin position="31"/>
        <end position="44"/>
    </location>
</feature>
<evidence type="ECO:0000313" key="3">
    <source>
        <dbReference type="EMBL" id="KAJ1694033.1"/>
    </source>
</evidence>
<dbReference type="PANTHER" id="PTHR46325">
    <property type="entry name" value="CRIB DOMAIN-CONTAINING PROTEIN RIC8"/>
    <property type="match status" value="1"/>
</dbReference>
<comment type="caution">
    <text evidence="3">The sequence shown here is derived from an EMBL/GenBank/DDBJ whole genome shotgun (WGS) entry which is preliminary data.</text>
</comment>
<dbReference type="PANTHER" id="PTHR46325:SF20">
    <property type="entry name" value="CRIB DOMAIN-CONTAINING PROTEIN RIC10"/>
    <property type="match status" value="1"/>
</dbReference>
<name>A0A9Q0HQB4_9POAL</name>
<dbReference type="AlphaFoldDB" id="A0A9Q0HQB4"/>
<gene>
    <name evidence="3" type="ORF">LUZ63_010731</name>
</gene>
<feature type="compositionally biased region" description="Basic and acidic residues" evidence="1">
    <location>
        <begin position="182"/>
        <end position="197"/>
    </location>
</feature>
<protein>
    <recommendedName>
        <fullName evidence="2">CRIB domain-containing protein</fullName>
    </recommendedName>
</protein>
<feature type="region of interest" description="Disordered" evidence="1">
    <location>
        <begin position="100"/>
        <end position="212"/>
    </location>
</feature>